<feature type="compositionally biased region" description="Low complexity" evidence="1">
    <location>
        <begin position="338"/>
        <end position="347"/>
    </location>
</feature>
<dbReference type="SUPFAM" id="SSF50370">
    <property type="entry name" value="Ricin B-like lectins"/>
    <property type="match status" value="1"/>
</dbReference>
<dbReference type="InterPro" id="IPR035992">
    <property type="entry name" value="Ricin_B-like_lectins"/>
</dbReference>
<feature type="domain" description="Ricin B lectin" evidence="2">
    <location>
        <begin position="391"/>
        <end position="520"/>
    </location>
</feature>
<feature type="region of interest" description="Disordered" evidence="1">
    <location>
        <begin position="338"/>
        <end position="394"/>
    </location>
</feature>
<evidence type="ECO:0000313" key="3">
    <source>
        <dbReference type="EMBL" id="ELS53797.1"/>
    </source>
</evidence>
<dbReference type="SMART" id="SM00458">
    <property type="entry name" value="RICIN"/>
    <property type="match status" value="1"/>
</dbReference>
<feature type="compositionally biased region" description="Low complexity" evidence="1">
    <location>
        <begin position="359"/>
        <end position="377"/>
    </location>
</feature>
<feature type="compositionally biased region" description="Pro residues" evidence="1">
    <location>
        <begin position="348"/>
        <end position="358"/>
    </location>
</feature>
<dbReference type="EMBL" id="AMLP01000155">
    <property type="protein sequence ID" value="ELS53797.1"/>
    <property type="molecule type" value="Genomic_DNA"/>
</dbReference>
<accession>L8PEL7</accession>
<proteinExistence type="predicted"/>
<dbReference type="AlphaFoldDB" id="L8PEL7"/>
<dbReference type="PROSITE" id="PS50231">
    <property type="entry name" value="RICIN_B_LECTIN"/>
    <property type="match status" value="1"/>
</dbReference>
<sequence>MAQADDGGDRGSGTHEGVSDARLTELLRADTATAYSALQELRARHHAPVLGYARLCTPNESMARQLAAQAFALAARQTAHGIDPGLPWRHRLLLLTARSAGTWAMDERAAGLDASLLLVLNTAGPAGPVPPMLTAFQSLPSRIQGLLWYGIVEREPVERTAGLLGLTRADVTYGLEPALQQLSRACLRTRLAASDDPDCPDFGRLIEESVRPDSPRDSADLHAHMARCPHCSTAYEELSAVRDMPRTALAEGLLPWSGAGYLAAADGEREAVLAAADGTWPAQRRRFALVSAALGAASVPLIALLVAQGGSPSSQDPVAAVGTPVSVPTVAVTVTATVSATPSASPRSPSPSLSPSPEPSRSSRSPSPTRSPTPTRTARPKPTPSPAHPPNGTYAQIVNVATGLCLDIDGAPGNGTDVVTATCTSARDQRWRVDFERGLLQSYAYPDFCLDSRGSVYRGVGIWTCGSVYGSNGQNLMFWVDSRGAIHPVIAPDHALTPSADRSLSLVGDAGRTEQRWRAGAS</sequence>
<evidence type="ECO:0000259" key="2">
    <source>
        <dbReference type="SMART" id="SM00458"/>
    </source>
</evidence>
<evidence type="ECO:0000256" key="1">
    <source>
        <dbReference type="SAM" id="MobiDB-lite"/>
    </source>
</evidence>
<gene>
    <name evidence="3" type="ORF">STVIR_5229</name>
</gene>
<dbReference type="Proteomes" id="UP000011205">
    <property type="component" value="Unassembled WGS sequence"/>
</dbReference>
<name>L8PEL7_STRVR</name>
<dbReference type="RefSeq" id="WP_004000671.1">
    <property type="nucleotide sequence ID" value="NZ_AMLP01000155.1"/>
</dbReference>
<evidence type="ECO:0000313" key="4">
    <source>
        <dbReference type="Proteomes" id="UP000011205"/>
    </source>
</evidence>
<dbReference type="InterPro" id="IPR000772">
    <property type="entry name" value="Ricin_B_lectin"/>
</dbReference>
<organism evidence="3 4">
    <name type="scientific">Streptomyces viridochromogenes Tue57</name>
    <dbReference type="NCBI Taxonomy" id="1160705"/>
    <lineage>
        <taxon>Bacteria</taxon>
        <taxon>Bacillati</taxon>
        <taxon>Actinomycetota</taxon>
        <taxon>Actinomycetes</taxon>
        <taxon>Kitasatosporales</taxon>
        <taxon>Streptomycetaceae</taxon>
        <taxon>Streptomyces</taxon>
    </lineage>
</organism>
<reference evidence="3 4" key="1">
    <citation type="journal article" date="2013" name="Genome Announc.">
        <title>Draft Genome Sequence of Streptomyces viridochromogenes Strain Tu57, Producer of Avilamycin.</title>
        <authorList>
            <person name="Gruning B.A."/>
            <person name="Erxleben A."/>
            <person name="Hahnlein A."/>
            <person name="Gunther S."/>
        </authorList>
    </citation>
    <scope>NUCLEOTIDE SEQUENCE [LARGE SCALE GENOMIC DNA]</scope>
    <source>
        <strain evidence="3 4">Tue57</strain>
    </source>
</reference>
<protein>
    <recommendedName>
        <fullName evidence="2">Ricin B lectin domain-containing protein</fullName>
    </recommendedName>
</protein>
<dbReference type="PATRIC" id="fig|1160705.3.peg.5171"/>
<dbReference type="Gene3D" id="2.80.10.50">
    <property type="match status" value="1"/>
</dbReference>
<dbReference type="Pfam" id="PF00652">
    <property type="entry name" value="Ricin_B_lectin"/>
    <property type="match status" value="1"/>
</dbReference>
<comment type="caution">
    <text evidence="3">The sequence shown here is derived from an EMBL/GenBank/DDBJ whole genome shotgun (WGS) entry which is preliminary data.</text>
</comment>